<evidence type="ECO:0000256" key="4">
    <source>
        <dbReference type="ARBA" id="ARBA00009845"/>
    </source>
</evidence>
<dbReference type="InterPro" id="IPR004431">
    <property type="entry name" value="3-IsopropMal_deHydase_ssu"/>
</dbReference>
<comment type="caution">
    <text evidence="12">The sequence shown here is derived from an EMBL/GenBank/DDBJ whole genome shotgun (WGS) entry which is preliminary data.</text>
</comment>
<evidence type="ECO:0000256" key="9">
    <source>
        <dbReference type="ARBA" id="ARBA00023304"/>
    </source>
</evidence>
<comment type="similarity">
    <text evidence="4 10">Belongs to the LeuD family. LeuD type 1 subfamily.</text>
</comment>
<keyword evidence="7 10" id="KW-0028">Amino-acid biosynthesis</keyword>
<dbReference type="InterPro" id="IPR000573">
    <property type="entry name" value="AconitaseA/IPMdHydase_ssu_swvl"/>
</dbReference>
<evidence type="ECO:0000256" key="2">
    <source>
        <dbReference type="ARBA" id="ARBA00002695"/>
    </source>
</evidence>
<dbReference type="GO" id="GO:0009316">
    <property type="term" value="C:3-isopropylmalate dehydratase complex"/>
    <property type="evidence" value="ECO:0007669"/>
    <property type="project" value="InterPro"/>
</dbReference>
<dbReference type="GO" id="GO:0003861">
    <property type="term" value="F:3-isopropylmalate dehydratase activity"/>
    <property type="evidence" value="ECO:0007669"/>
    <property type="project" value="UniProtKB-UniRule"/>
</dbReference>
<dbReference type="STRING" id="153721.MYP_1811"/>
<dbReference type="HAMAP" id="MF_01031">
    <property type="entry name" value="LeuD_type1"/>
    <property type="match status" value="1"/>
</dbReference>
<keyword evidence="9 10" id="KW-0100">Branched-chain amino acid biosynthesis</keyword>
<evidence type="ECO:0000313" key="13">
    <source>
        <dbReference type="Proteomes" id="UP000030185"/>
    </source>
</evidence>
<comment type="catalytic activity">
    <reaction evidence="1 10">
        <text>(2R,3S)-3-isopropylmalate = (2S)-2-isopropylmalate</text>
        <dbReference type="Rhea" id="RHEA:32287"/>
        <dbReference type="ChEBI" id="CHEBI:1178"/>
        <dbReference type="ChEBI" id="CHEBI:35121"/>
        <dbReference type="EC" id="4.2.1.33"/>
    </reaction>
</comment>
<comment type="pathway">
    <text evidence="3 10">Amino-acid biosynthesis; L-leucine biosynthesis; L-leucine from 3-methyl-2-oxobutanoate: step 2/4.</text>
</comment>
<dbReference type="Gene3D" id="3.20.19.10">
    <property type="entry name" value="Aconitase, domain 4"/>
    <property type="match status" value="1"/>
</dbReference>
<dbReference type="UniPathway" id="UPA00048">
    <property type="reaction ID" value="UER00071"/>
</dbReference>
<dbReference type="InterPro" id="IPR015928">
    <property type="entry name" value="Aconitase/3IPM_dehydase_swvl"/>
</dbReference>
<dbReference type="Proteomes" id="UP000030185">
    <property type="component" value="Unassembled WGS sequence"/>
</dbReference>
<dbReference type="PANTHER" id="PTHR43345:SF5">
    <property type="entry name" value="3-ISOPROPYLMALATE DEHYDRATASE SMALL SUBUNIT"/>
    <property type="match status" value="1"/>
</dbReference>
<evidence type="ECO:0000256" key="3">
    <source>
        <dbReference type="ARBA" id="ARBA00004729"/>
    </source>
</evidence>
<evidence type="ECO:0000259" key="11">
    <source>
        <dbReference type="Pfam" id="PF00694"/>
    </source>
</evidence>
<proteinExistence type="inferred from homology"/>
<name>A0A098LE81_9BACT</name>
<evidence type="ECO:0000313" key="12">
    <source>
        <dbReference type="EMBL" id="GAL84583.1"/>
    </source>
</evidence>
<dbReference type="SUPFAM" id="SSF52016">
    <property type="entry name" value="LeuD/IlvD-like"/>
    <property type="match status" value="1"/>
</dbReference>
<dbReference type="InterPro" id="IPR050075">
    <property type="entry name" value="LeuD"/>
</dbReference>
<dbReference type="eggNOG" id="COG0066">
    <property type="taxonomic scope" value="Bacteria"/>
</dbReference>
<dbReference type="RefSeq" id="WP_045461717.1">
    <property type="nucleotide sequence ID" value="NZ_BBLT01000003.1"/>
</dbReference>
<evidence type="ECO:0000256" key="10">
    <source>
        <dbReference type="HAMAP-Rule" id="MF_01031"/>
    </source>
</evidence>
<dbReference type="OrthoDB" id="9777465at2"/>
<dbReference type="Pfam" id="PF00694">
    <property type="entry name" value="Aconitase_C"/>
    <property type="match status" value="1"/>
</dbReference>
<dbReference type="NCBIfam" id="NF002458">
    <property type="entry name" value="PRK01641.1"/>
    <property type="match status" value="1"/>
</dbReference>
<evidence type="ECO:0000256" key="6">
    <source>
        <dbReference type="ARBA" id="ARBA00022430"/>
    </source>
</evidence>
<accession>A0A098LE81</accession>
<dbReference type="AlphaFoldDB" id="A0A098LE81"/>
<comment type="subunit">
    <text evidence="5 10">Heterodimer of LeuC and LeuD.</text>
</comment>
<evidence type="ECO:0000256" key="1">
    <source>
        <dbReference type="ARBA" id="ARBA00000491"/>
    </source>
</evidence>
<dbReference type="CDD" id="cd01577">
    <property type="entry name" value="IPMI_Swivel"/>
    <property type="match status" value="1"/>
</dbReference>
<comment type="function">
    <text evidence="2 10">Catalyzes the isomerization between 2-isopropylmalate and 3-isopropylmalate, via the formation of 2-isopropylmaleate.</text>
</comment>
<dbReference type="EMBL" id="BBLT01000003">
    <property type="protein sequence ID" value="GAL84583.1"/>
    <property type="molecule type" value="Genomic_DNA"/>
</dbReference>
<dbReference type="PANTHER" id="PTHR43345">
    <property type="entry name" value="3-ISOPROPYLMALATE DEHYDRATASE SMALL SUBUNIT 2-RELATED-RELATED"/>
    <property type="match status" value="1"/>
</dbReference>
<keyword evidence="6 10" id="KW-0432">Leucine biosynthesis</keyword>
<feature type="domain" description="Aconitase A/isopropylmalate dehydratase small subunit swivel" evidence="11">
    <location>
        <begin position="1"/>
        <end position="123"/>
    </location>
</feature>
<evidence type="ECO:0000256" key="7">
    <source>
        <dbReference type="ARBA" id="ARBA00022605"/>
    </source>
</evidence>
<organism evidence="12 13">
    <name type="scientific">Sporocytophaga myxococcoides</name>
    <dbReference type="NCBI Taxonomy" id="153721"/>
    <lineage>
        <taxon>Bacteria</taxon>
        <taxon>Pseudomonadati</taxon>
        <taxon>Bacteroidota</taxon>
        <taxon>Cytophagia</taxon>
        <taxon>Cytophagales</taxon>
        <taxon>Cytophagaceae</taxon>
        <taxon>Sporocytophaga</taxon>
    </lineage>
</organism>
<keyword evidence="8 10" id="KW-0456">Lyase</keyword>
<dbReference type="NCBIfam" id="TIGR00171">
    <property type="entry name" value="leuD"/>
    <property type="match status" value="1"/>
</dbReference>
<dbReference type="InterPro" id="IPR033940">
    <property type="entry name" value="IPMI_Swivel"/>
</dbReference>
<reference evidence="12 13" key="1">
    <citation type="submission" date="2014-09" db="EMBL/GenBank/DDBJ databases">
        <title>Sporocytophaga myxococcoides PG-01 genome sequencing.</title>
        <authorList>
            <person name="Liu L."/>
            <person name="Gao P.J."/>
            <person name="Chen G.J."/>
            <person name="Wang L.S."/>
        </authorList>
    </citation>
    <scope>NUCLEOTIDE SEQUENCE [LARGE SCALE GENOMIC DNA]</scope>
    <source>
        <strain evidence="12 13">PG-01</strain>
    </source>
</reference>
<keyword evidence="13" id="KW-1185">Reference proteome</keyword>
<dbReference type="FunFam" id="3.20.19.10:FF:000003">
    <property type="entry name" value="3-isopropylmalate dehydratase small subunit"/>
    <property type="match status" value="1"/>
</dbReference>
<dbReference type="GO" id="GO:0009098">
    <property type="term" value="P:L-leucine biosynthetic process"/>
    <property type="evidence" value="ECO:0007669"/>
    <property type="project" value="UniProtKB-UniRule"/>
</dbReference>
<gene>
    <name evidence="10" type="primary">leuD</name>
    <name evidence="12" type="ORF">MYP_1811</name>
</gene>
<sequence length="203" mass="22975">MEKFVTITSNITPLAIEDIDTDQIIPARFLKATTREGFGDNLFRDWRYDEQNNPKKDFVLNNQDFAGSKILVAGKNFGCGSSREHAAWAITDAGFKVVVSSFFADIFKNNALNNGLLPVQVSQQFLNTVFEKVQADKNLKLNVDLEKQKIEIVGHNVSESFEINDYKKTCLINGYDDIDYLLSIKDKIEAYEKGSKYLSLISK</sequence>
<evidence type="ECO:0000256" key="8">
    <source>
        <dbReference type="ARBA" id="ARBA00023239"/>
    </source>
</evidence>
<dbReference type="EC" id="4.2.1.33" evidence="10"/>
<evidence type="ECO:0000256" key="5">
    <source>
        <dbReference type="ARBA" id="ARBA00011271"/>
    </source>
</evidence>
<protein>
    <recommendedName>
        <fullName evidence="10">3-isopropylmalate dehydratase small subunit</fullName>
        <ecNumber evidence="10">4.2.1.33</ecNumber>
    </recommendedName>
    <alternativeName>
        <fullName evidence="10">Alpha-IPM isomerase</fullName>
        <shortName evidence="10">IPMI</shortName>
    </alternativeName>
    <alternativeName>
        <fullName evidence="10">Isopropylmalate isomerase</fullName>
    </alternativeName>
</protein>